<dbReference type="NCBIfam" id="NF001380">
    <property type="entry name" value="PRK00279.1-2"/>
    <property type="match status" value="1"/>
</dbReference>
<feature type="region of interest" description="NMP" evidence="5">
    <location>
        <begin position="30"/>
        <end position="59"/>
    </location>
</feature>
<keyword evidence="5" id="KW-0862">Zinc</keyword>
<feature type="binding site" evidence="5">
    <location>
        <position position="130"/>
    </location>
    <ligand>
        <name>Zn(2+)</name>
        <dbReference type="ChEBI" id="CHEBI:29105"/>
        <note>structural</note>
    </ligand>
</feature>
<keyword evidence="5" id="KW-0479">Metal-binding</keyword>
<dbReference type="InterPro" id="IPR033690">
    <property type="entry name" value="Adenylat_kinase_CS"/>
</dbReference>
<dbReference type="GO" id="GO:0005524">
    <property type="term" value="F:ATP binding"/>
    <property type="evidence" value="ECO:0007669"/>
    <property type="project" value="UniProtKB-UniRule"/>
</dbReference>
<feature type="binding site" evidence="5">
    <location>
        <position position="150"/>
    </location>
    <ligand>
        <name>Zn(2+)</name>
        <dbReference type="ChEBI" id="CHEBI:29105"/>
        <note>structural</note>
    </ligand>
</feature>
<dbReference type="GO" id="GO:0008270">
    <property type="term" value="F:zinc ion binding"/>
    <property type="evidence" value="ECO:0007669"/>
    <property type="project" value="UniProtKB-UniRule"/>
</dbReference>
<evidence type="ECO:0000256" key="7">
    <source>
        <dbReference type="RuleBase" id="RU003331"/>
    </source>
</evidence>
<dbReference type="EC" id="2.7.4.3" evidence="5 7"/>
<comment type="pathway">
    <text evidence="5">Purine metabolism; AMP biosynthesis via salvage pathway; AMP from ADP: step 1/1.</text>
</comment>
<sequence length="228" mass="24493">MNIILLGPPGAGKGTQAKGLQSRHGIAQISTGDMLRAEVAAGSDVGLRAKAIMDQGGLVSDDIIVAMLASRIEKPDCAHGFILDGFPRTVPQAEALDVMLAKRGTPIDAVIELRVNDEVLIERIAGRFSCGKCGASYHDEFKHPKVEGTCDICGAHDFIRRPDDKREVVTARLEAYNRQTAPLLPYYAAQDRLVVVDGLAEIDEVAGTIEAALETLSQHRVTHALTQS</sequence>
<dbReference type="Proteomes" id="UP000708298">
    <property type="component" value="Unassembled WGS sequence"/>
</dbReference>
<dbReference type="Pfam" id="PF00406">
    <property type="entry name" value="ADK"/>
    <property type="match status" value="1"/>
</dbReference>
<reference evidence="9" key="2">
    <citation type="submission" date="2021-01" db="EMBL/GenBank/DDBJ databases">
        <authorList>
            <person name="Mieszkin S."/>
            <person name="Pouder E."/>
            <person name="Alain K."/>
        </authorList>
    </citation>
    <scope>NUCLEOTIDE SEQUENCE</scope>
    <source>
        <strain evidence="9">HW T2.11</strain>
    </source>
</reference>
<dbReference type="GO" id="GO:0005737">
    <property type="term" value="C:cytoplasm"/>
    <property type="evidence" value="ECO:0007669"/>
    <property type="project" value="UniProtKB-SubCell"/>
</dbReference>
<feature type="binding site" evidence="5">
    <location>
        <position position="172"/>
    </location>
    <ligand>
        <name>AMP</name>
        <dbReference type="ChEBI" id="CHEBI:456215"/>
    </ligand>
</feature>
<dbReference type="AlphaFoldDB" id="A0A963YRT3"/>
<comment type="catalytic activity">
    <reaction evidence="5 7">
        <text>AMP + ATP = 2 ADP</text>
        <dbReference type="Rhea" id="RHEA:12973"/>
        <dbReference type="ChEBI" id="CHEBI:30616"/>
        <dbReference type="ChEBI" id="CHEBI:456215"/>
        <dbReference type="ChEBI" id="CHEBI:456216"/>
        <dbReference type="EC" id="2.7.4.3"/>
    </reaction>
</comment>
<evidence type="ECO:0000256" key="6">
    <source>
        <dbReference type="RuleBase" id="RU003330"/>
    </source>
</evidence>
<keyword evidence="5 7" id="KW-0067">ATP-binding</keyword>
<dbReference type="RefSeq" id="WP_227321065.1">
    <property type="nucleotide sequence ID" value="NZ_JAESVB010000003.1"/>
</dbReference>
<comment type="domain">
    <text evidence="5">Consists of three domains, a large central CORE domain and two small peripheral domains, NMPbind and LID, which undergo movements during catalysis. The LID domain closes over the site of phosphoryl transfer upon ATP binding. Assembling and dissambling the active center during each catalytic cycle provides an effective means to prevent ATP hydrolysis. Some bacteria have evolved a zinc-coordinating structure that stabilizes the LID domain.</text>
</comment>
<feature type="binding site" evidence="5">
    <location>
        <position position="92"/>
    </location>
    <ligand>
        <name>AMP</name>
        <dbReference type="ChEBI" id="CHEBI:456215"/>
    </ligand>
</feature>
<dbReference type="NCBIfam" id="TIGR01351">
    <property type="entry name" value="adk"/>
    <property type="match status" value="1"/>
</dbReference>
<dbReference type="NCBIfam" id="NF011105">
    <property type="entry name" value="PRK14532.1"/>
    <property type="match status" value="1"/>
</dbReference>
<feature type="binding site" evidence="5">
    <location>
        <position position="200"/>
    </location>
    <ligand>
        <name>ATP</name>
        <dbReference type="ChEBI" id="CHEBI:30616"/>
    </ligand>
</feature>
<accession>A0A963YRT3</accession>
<feature type="domain" description="Adenylate kinase active site lid" evidence="8">
    <location>
        <begin position="127"/>
        <end position="163"/>
    </location>
</feature>
<comment type="subcellular location">
    <subcellularLocation>
        <location evidence="5 7">Cytoplasm</location>
    </subcellularLocation>
</comment>
<feature type="binding site" evidence="5">
    <location>
        <begin position="57"/>
        <end position="59"/>
    </location>
    <ligand>
        <name>AMP</name>
        <dbReference type="ChEBI" id="CHEBI:456215"/>
    </ligand>
</feature>
<feature type="binding site" evidence="5">
    <location>
        <position position="161"/>
    </location>
    <ligand>
        <name>AMP</name>
        <dbReference type="ChEBI" id="CHEBI:456215"/>
    </ligand>
</feature>
<name>A0A963YRT3_9PROT</name>
<reference evidence="9" key="1">
    <citation type="journal article" date="2021" name="Microorganisms">
        <title>Acidisoma silvae sp. nov. and Acidisomacellulosilytica sp. nov., Two Acidophilic Bacteria Isolated from Decaying Wood, Hydrolyzing Cellulose and Producing Poly-3-hydroxybutyrate.</title>
        <authorList>
            <person name="Mieszkin S."/>
            <person name="Pouder E."/>
            <person name="Uroz S."/>
            <person name="Simon-Colin C."/>
            <person name="Alain K."/>
        </authorList>
    </citation>
    <scope>NUCLEOTIDE SEQUENCE</scope>
    <source>
        <strain evidence="9">HW T2.11</strain>
    </source>
</reference>
<keyword evidence="4 5" id="KW-0418">Kinase</keyword>
<dbReference type="FunFam" id="3.40.50.300:FF:000106">
    <property type="entry name" value="Adenylate kinase mitochondrial"/>
    <property type="match status" value="1"/>
</dbReference>
<keyword evidence="10" id="KW-1185">Reference proteome</keyword>
<feature type="binding site" evidence="5">
    <location>
        <position position="153"/>
    </location>
    <ligand>
        <name>Zn(2+)</name>
        <dbReference type="ChEBI" id="CHEBI:29105"/>
        <note>structural</note>
    </ligand>
</feature>
<protein>
    <recommendedName>
        <fullName evidence="5 7">Adenylate kinase</fullName>
        <shortName evidence="5">AK</shortName>
        <ecNumber evidence="5 7">2.7.4.3</ecNumber>
    </recommendedName>
    <alternativeName>
        <fullName evidence="5">ATP-AMP transphosphorylase</fullName>
    </alternativeName>
    <alternativeName>
        <fullName evidence="5">ATP:AMP phosphotransferase</fullName>
    </alternativeName>
    <alternativeName>
        <fullName evidence="5">Adenylate monophosphate kinase</fullName>
    </alternativeName>
</protein>
<dbReference type="EMBL" id="JAESVB010000003">
    <property type="protein sequence ID" value="MCB8875412.1"/>
    <property type="molecule type" value="Genomic_DNA"/>
</dbReference>
<feature type="binding site" evidence="5">
    <location>
        <begin position="10"/>
        <end position="15"/>
    </location>
    <ligand>
        <name>ATP</name>
        <dbReference type="ChEBI" id="CHEBI:30616"/>
    </ligand>
</feature>
<dbReference type="PANTHER" id="PTHR23359">
    <property type="entry name" value="NUCLEOTIDE KINASE"/>
    <property type="match status" value="1"/>
</dbReference>
<comment type="caution">
    <text evidence="9">The sequence shown here is derived from an EMBL/GenBank/DDBJ whole genome shotgun (WGS) entry which is preliminary data.</text>
</comment>
<evidence type="ECO:0000256" key="4">
    <source>
        <dbReference type="ARBA" id="ARBA00022777"/>
    </source>
</evidence>
<proteinExistence type="inferred from homology"/>
<feature type="binding site" evidence="5">
    <location>
        <position position="133"/>
    </location>
    <ligand>
        <name>Zn(2+)</name>
        <dbReference type="ChEBI" id="CHEBI:29105"/>
        <note>structural</note>
    </ligand>
</feature>
<feature type="binding site" evidence="5">
    <location>
        <position position="127"/>
    </location>
    <ligand>
        <name>ATP</name>
        <dbReference type="ChEBI" id="CHEBI:30616"/>
    </ligand>
</feature>
<evidence type="ECO:0000259" key="8">
    <source>
        <dbReference type="Pfam" id="PF05191"/>
    </source>
</evidence>
<dbReference type="InterPro" id="IPR000850">
    <property type="entry name" value="Adenylat/UMP-CMP_kin"/>
</dbReference>
<comment type="function">
    <text evidence="5">Catalyzes the reversible transfer of the terminal phosphate group between ATP and AMP. Plays an important role in cellular energy homeostasis and in adenine nucleotide metabolism.</text>
</comment>
<comment type="similarity">
    <text evidence="5 6">Belongs to the adenylate kinase family.</text>
</comment>
<feature type="binding site" evidence="5">
    <location>
        <position position="31"/>
    </location>
    <ligand>
        <name>AMP</name>
        <dbReference type="ChEBI" id="CHEBI:456215"/>
    </ligand>
</feature>
<evidence type="ECO:0000256" key="2">
    <source>
        <dbReference type="ARBA" id="ARBA00022727"/>
    </source>
</evidence>
<dbReference type="Gene3D" id="3.40.50.300">
    <property type="entry name" value="P-loop containing nucleotide triphosphate hydrolases"/>
    <property type="match status" value="1"/>
</dbReference>
<comment type="caution">
    <text evidence="5">Lacks conserved residue(s) required for the propagation of feature annotation.</text>
</comment>
<keyword evidence="5" id="KW-0963">Cytoplasm</keyword>
<dbReference type="Pfam" id="PF05191">
    <property type="entry name" value="ADK_lid"/>
    <property type="match status" value="1"/>
</dbReference>
<organism evidence="9 10">
    <name type="scientific">Acidisoma silvae</name>
    <dbReference type="NCBI Taxonomy" id="2802396"/>
    <lineage>
        <taxon>Bacteria</taxon>
        <taxon>Pseudomonadati</taxon>
        <taxon>Pseudomonadota</taxon>
        <taxon>Alphaproteobacteria</taxon>
        <taxon>Acetobacterales</taxon>
        <taxon>Acidocellaceae</taxon>
        <taxon>Acidisoma</taxon>
    </lineage>
</organism>
<evidence type="ECO:0000256" key="3">
    <source>
        <dbReference type="ARBA" id="ARBA00022741"/>
    </source>
</evidence>
<keyword evidence="1 5" id="KW-0808">Transferase</keyword>
<feature type="binding site" evidence="5">
    <location>
        <begin position="85"/>
        <end position="88"/>
    </location>
    <ligand>
        <name>AMP</name>
        <dbReference type="ChEBI" id="CHEBI:456215"/>
    </ligand>
</feature>
<evidence type="ECO:0000256" key="1">
    <source>
        <dbReference type="ARBA" id="ARBA00022679"/>
    </source>
</evidence>
<evidence type="ECO:0000313" key="10">
    <source>
        <dbReference type="Proteomes" id="UP000708298"/>
    </source>
</evidence>
<dbReference type="HAMAP" id="MF_00235">
    <property type="entry name" value="Adenylate_kinase_Adk"/>
    <property type="match status" value="1"/>
</dbReference>
<keyword evidence="2 5" id="KW-0545">Nucleotide biosynthesis</keyword>
<dbReference type="NCBIfam" id="NF011100">
    <property type="entry name" value="PRK14527.1"/>
    <property type="match status" value="1"/>
</dbReference>
<dbReference type="InterPro" id="IPR007862">
    <property type="entry name" value="Adenylate_kinase_lid-dom"/>
</dbReference>
<feature type="binding site" evidence="5">
    <location>
        <begin position="136"/>
        <end position="137"/>
    </location>
    <ligand>
        <name>ATP</name>
        <dbReference type="ChEBI" id="CHEBI:30616"/>
    </ligand>
</feature>
<dbReference type="PRINTS" id="PR00094">
    <property type="entry name" value="ADENYLTKNASE"/>
</dbReference>
<dbReference type="GO" id="GO:0044209">
    <property type="term" value="P:AMP salvage"/>
    <property type="evidence" value="ECO:0007669"/>
    <property type="project" value="UniProtKB-UniRule"/>
</dbReference>
<evidence type="ECO:0000313" key="9">
    <source>
        <dbReference type="EMBL" id="MCB8875412.1"/>
    </source>
</evidence>
<dbReference type="NCBIfam" id="NF001381">
    <property type="entry name" value="PRK00279.1-3"/>
    <property type="match status" value="1"/>
</dbReference>
<dbReference type="InterPro" id="IPR006259">
    <property type="entry name" value="Adenyl_kin_sub"/>
</dbReference>
<keyword evidence="3 5" id="KW-0547">Nucleotide-binding</keyword>
<comment type="subunit">
    <text evidence="5 7">Monomer.</text>
</comment>
<dbReference type="InterPro" id="IPR027417">
    <property type="entry name" value="P-loop_NTPase"/>
</dbReference>
<dbReference type="GO" id="GO:0004017">
    <property type="term" value="F:AMP kinase activity"/>
    <property type="evidence" value="ECO:0007669"/>
    <property type="project" value="UniProtKB-UniRule"/>
</dbReference>
<dbReference type="PROSITE" id="PS00113">
    <property type="entry name" value="ADENYLATE_KINASE"/>
    <property type="match status" value="1"/>
</dbReference>
<dbReference type="SUPFAM" id="SSF52540">
    <property type="entry name" value="P-loop containing nucleoside triphosphate hydrolases"/>
    <property type="match status" value="1"/>
</dbReference>
<dbReference type="CDD" id="cd01428">
    <property type="entry name" value="ADK"/>
    <property type="match status" value="1"/>
</dbReference>
<evidence type="ECO:0000256" key="5">
    <source>
        <dbReference type="HAMAP-Rule" id="MF_00235"/>
    </source>
</evidence>
<feature type="binding site" evidence="5">
    <location>
        <position position="36"/>
    </location>
    <ligand>
        <name>AMP</name>
        <dbReference type="ChEBI" id="CHEBI:456215"/>
    </ligand>
</feature>
<gene>
    <name evidence="5" type="primary">adk</name>
    <name evidence="9" type="ORF">ASILVAE211_09495</name>
</gene>